<dbReference type="Proteomes" id="UP000499080">
    <property type="component" value="Unassembled WGS sequence"/>
</dbReference>
<proteinExistence type="predicted"/>
<organism evidence="2 3">
    <name type="scientific">Araneus ventricosus</name>
    <name type="common">Orbweaver spider</name>
    <name type="synonym">Epeira ventricosa</name>
    <dbReference type="NCBI Taxonomy" id="182803"/>
    <lineage>
        <taxon>Eukaryota</taxon>
        <taxon>Metazoa</taxon>
        <taxon>Ecdysozoa</taxon>
        <taxon>Arthropoda</taxon>
        <taxon>Chelicerata</taxon>
        <taxon>Arachnida</taxon>
        <taxon>Araneae</taxon>
        <taxon>Araneomorphae</taxon>
        <taxon>Entelegynae</taxon>
        <taxon>Araneoidea</taxon>
        <taxon>Araneidae</taxon>
        <taxon>Araneus</taxon>
    </lineage>
</organism>
<evidence type="ECO:0000313" key="3">
    <source>
        <dbReference type="Proteomes" id="UP000499080"/>
    </source>
</evidence>
<evidence type="ECO:0000313" key="2">
    <source>
        <dbReference type="EMBL" id="GBO00846.1"/>
    </source>
</evidence>
<dbReference type="EMBL" id="BGPR01029204">
    <property type="protein sequence ID" value="GBO00846.1"/>
    <property type="molecule type" value="Genomic_DNA"/>
</dbReference>
<reference evidence="2 3" key="1">
    <citation type="journal article" date="2019" name="Sci. Rep.">
        <title>Orb-weaving spider Araneus ventricosus genome elucidates the spidroin gene catalogue.</title>
        <authorList>
            <person name="Kono N."/>
            <person name="Nakamura H."/>
            <person name="Ohtoshi R."/>
            <person name="Moran D.A.P."/>
            <person name="Shinohara A."/>
            <person name="Yoshida Y."/>
            <person name="Fujiwara M."/>
            <person name="Mori M."/>
            <person name="Tomita M."/>
            <person name="Arakawa K."/>
        </authorList>
    </citation>
    <scope>NUCLEOTIDE SEQUENCE [LARGE SCALE GENOMIC DNA]</scope>
</reference>
<sequence>MSPLQLWWGHPSGPGGGVSRPQDRRVRRPETRFHQKVCMGPVACAKSLQCQTPSRYASFERVPAQVIKSSLSDCGSKLQESILNIVLLQNGMLI</sequence>
<gene>
    <name evidence="2" type="ORF">AVEN_247115_1</name>
</gene>
<name>A0A4Y2TP26_ARAVE</name>
<keyword evidence="3" id="KW-1185">Reference proteome</keyword>
<evidence type="ECO:0000256" key="1">
    <source>
        <dbReference type="SAM" id="MobiDB-lite"/>
    </source>
</evidence>
<feature type="region of interest" description="Disordered" evidence="1">
    <location>
        <begin position="1"/>
        <end position="28"/>
    </location>
</feature>
<accession>A0A4Y2TP26</accession>
<protein>
    <submittedName>
        <fullName evidence="2">Uncharacterized protein</fullName>
    </submittedName>
</protein>
<comment type="caution">
    <text evidence="2">The sequence shown here is derived from an EMBL/GenBank/DDBJ whole genome shotgun (WGS) entry which is preliminary data.</text>
</comment>
<dbReference type="AlphaFoldDB" id="A0A4Y2TP26"/>